<protein>
    <submittedName>
        <fullName evidence="9">Transcriptional regulator</fullName>
    </submittedName>
</protein>
<dbReference type="KEGG" id="bfm:BP422_17610"/>
<accession>A0A220MJK2</accession>
<dbReference type="SUPFAM" id="SSF46785">
    <property type="entry name" value="Winged helix' DNA-binding domain"/>
    <property type="match status" value="1"/>
</dbReference>
<dbReference type="PANTHER" id="PTHR46577">
    <property type="entry name" value="HTH-TYPE TRANSCRIPTIONAL REGULATORY PROTEIN GABR"/>
    <property type="match status" value="1"/>
</dbReference>
<keyword evidence="6" id="KW-0238">DNA-binding</keyword>
<dbReference type="AlphaFoldDB" id="A0A220MJK2"/>
<dbReference type="RefSeq" id="WP_088908890.1">
    <property type="nucleotide sequence ID" value="NZ_CP018145.1"/>
</dbReference>
<gene>
    <name evidence="9" type="ORF">BP422_17610</name>
</gene>
<dbReference type="CDD" id="cd00609">
    <property type="entry name" value="AAT_like"/>
    <property type="match status" value="1"/>
</dbReference>
<dbReference type="InterPro" id="IPR036388">
    <property type="entry name" value="WH-like_DNA-bd_sf"/>
</dbReference>
<proteinExistence type="inferred from homology"/>
<evidence type="ECO:0000313" key="10">
    <source>
        <dbReference type="Proteomes" id="UP000197781"/>
    </source>
</evidence>
<keyword evidence="3" id="KW-0808">Transferase</keyword>
<dbReference type="Pfam" id="PF00155">
    <property type="entry name" value="Aminotran_1_2"/>
    <property type="match status" value="1"/>
</dbReference>
<evidence type="ECO:0000256" key="1">
    <source>
        <dbReference type="ARBA" id="ARBA00001933"/>
    </source>
</evidence>
<dbReference type="SMART" id="SM00345">
    <property type="entry name" value="HTH_GNTR"/>
    <property type="match status" value="1"/>
</dbReference>
<dbReference type="InterPro" id="IPR000524">
    <property type="entry name" value="Tscrpt_reg_HTH_GntR"/>
</dbReference>
<organism evidence="9 10">
    <name type="scientific">Brevibacillus formosus</name>
    <dbReference type="NCBI Taxonomy" id="54913"/>
    <lineage>
        <taxon>Bacteria</taxon>
        <taxon>Bacillati</taxon>
        <taxon>Bacillota</taxon>
        <taxon>Bacilli</taxon>
        <taxon>Bacillales</taxon>
        <taxon>Paenibacillaceae</taxon>
        <taxon>Brevibacillus</taxon>
    </lineage>
</organism>
<keyword evidence="3" id="KW-0032">Aminotransferase</keyword>
<comment type="similarity">
    <text evidence="2">In the C-terminal section; belongs to the class-I pyridoxal-phosphate-dependent aminotransferase family.</text>
</comment>
<evidence type="ECO:0000256" key="7">
    <source>
        <dbReference type="ARBA" id="ARBA00023163"/>
    </source>
</evidence>
<evidence type="ECO:0000256" key="2">
    <source>
        <dbReference type="ARBA" id="ARBA00005384"/>
    </source>
</evidence>
<dbReference type="GO" id="GO:0008483">
    <property type="term" value="F:transaminase activity"/>
    <property type="evidence" value="ECO:0007669"/>
    <property type="project" value="UniProtKB-KW"/>
</dbReference>
<dbReference type="InterPro" id="IPR004839">
    <property type="entry name" value="Aminotransferase_I/II_large"/>
</dbReference>
<evidence type="ECO:0000256" key="4">
    <source>
        <dbReference type="ARBA" id="ARBA00022898"/>
    </source>
</evidence>
<dbReference type="PANTHER" id="PTHR46577:SF1">
    <property type="entry name" value="HTH-TYPE TRANSCRIPTIONAL REGULATORY PROTEIN GABR"/>
    <property type="match status" value="1"/>
</dbReference>
<dbReference type="GO" id="GO:0003700">
    <property type="term" value="F:DNA-binding transcription factor activity"/>
    <property type="evidence" value="ECO:0007669"/>
    <property type="project" value="InterPro"/>
</dbReference>
<dbReference type="CDD" id="cd07377">
    <property type="entry name" value="WHTH_GntR"/>
    <property type="match status" value="1"/>
</dbReference>
<evidence type="ECO:0000256" key="6">
    <source>
        <dbReference type="ARBA" id="ARBA00023125"/>
    </source>
</evidence>
<dbReference type="GO" id="GO:0030170">
    <property type="term" value="F:pyridoxal phosphate binding"/>
    <property type="evidence" value="ECO:0007669"/>
    <property type="project" value="InterPro"/>
</dbReference>
<dbReference type="Pfam" id="PF00392">
    <property type="entry name" value="GntR"/>
    <property type="match status" value="1"/>
</dbReference>
<comment type="cofactor">
    <cofactor evidence="1">
        <name>pyridoxal 5'-phosphate</name>
        <dbReference type="ChEBI" id="CHEBI:597326"/>
    </cofactor>
</comment>
<evidence type="ECO:0000259" key="8">
    <source>
        <dbReference type="PROSITE" id="PS50949"/>
    </source>
</evidence>
<dbReference type="Gene3D" id="1.10.10.10">
    <property type="entry name" value="Winged helix-like DNA-binding domain superfamily/Winged helix DNA-binding domain"/>
    <property type="match status" value="1"/>
</dbReference>
<dbReference type="SUPFAM" id="SSF53383">
    <property type="entry name" value="PLP-dependent transferases"/>
    <property type="match status" value="1"/>
</dbReference>
<sequence>MEYMPIMDAQSKEPLYQQLYKQLSKWIASGEIPSGTKLPSIRQLMKASGVGKNTIEAAYQQLLAEGYIVSRERSGFFAAEIERWSEPVDQDEEIALYSSILKKKKGEHLTCRYNFHGSVIDTKSFPYTAWRSCMLEALDVYPEDFSFYGDDQGEWELREELSKYLRRARTLICRPEQIIIGTGLQQALSFLCLLLADRHRVVAIEEPGYADARIVFSHHGYEVVPIPLAEEVLSIEALENSKATVVYTTPAHQFPYGMVMPIGQRQQLLQWAKRKNGIIIENDYDGEFRYNVHPTPSLQGMDRDGCVVYIGNFSKAFSPALRLDYTVLPRQLLGRYLEAFQAYPSPVSRHLQRSMQLFMQKGYWEKHVRKMRTVYHRKHDELLRSIQTYMPREVRVLGQSAGLHILLEVDTSRTEKELIELARAADVRVYPSGHNWANDPTNARPRIILGFGGVEEQDIAVGIRRLAEAWFSL</sequence>
<evidence type="ECO:0000256" key="5">
    <source>
        <dbReference type="ARBA" id="ARBA00023015"/>
    </source>
</evidence>
<keyword evidence="5" id="KW-0805">Transcription regulation</keyword>
<dbReference type="EMBL" id="CP018145">
    <property type="protein sequence ID" value="ASJ55207.1"/>
    <property type="molecule type" value="Genomic_DNA"/>
</dbReference>
<dbReference type="PROSITE" id="PS50949">
    <property type="entry name" value="HTH_GNTR"/>
    <property type="match status" value="1"/>
</dbReference>
<reference evidence="9 10" key="1">
    <citation type="submission" date="2016-11" db="EMBL/GenBank/DDBJ databases">
        <authorList>
            <person name="Jaros S."/>
            <person name="Januszkiewicz K."/>
            <person name="Wedrychowicz H."/>
        </authorList>
    </citation>
    <scope>NUCLEOTIDE SEQUENCE [LARGE SCALE GENOMIC DNA]</scope>
    <source>
        <strain evidence="9 10">NF2</strain>
    </source>
</reference>
<feature type="domain" description="HTH gntR-type" evidence="8">
    <location>
        <begin position="13"/>
        <end position="81"/>
    </location>
</feature>
<name>A0A220MJK2_9BACL</name>
<dbReference type="InterPro" id="IPR015421">
    <property type="entry name" value="PyrdxlP-dep_Trfase_major"/>
</dbReference>
<dbReference type="Gene3D" id="3.40.640.10">
    <property type="entry name" value="Type I PLP-dependent aspartate aminotransferase-like (Major domain)"/>
    <property type="match status" value="1"/>
</dbReference>
<evidence type="ECO:0000313" key="9">
    <source>
        <dbReference type="EMBL" id="ASJ55207.1"/>
    </source>
</evidence>
<keyword evidence="7" id="KW-0804">Transcription</keyword>
<evidence type="ECO:0000256" key="3">
    <source>
        <dbReference type="ARBA" id="ARBA00022576"/>
    </source>
</evidence>
<dbReference type="InterPro" id="IPR015424">
    <property type="entry name" value="PyrdxlP-dep_Trfase"/>
</dbReference>
<dbReference type="InterPro" id="IPR036390">
    <property type="entry name" value="WH_DNA-bd_sf"/>
</dbReference>
<dbReference type="InterPro" id="IPR051446">
    <property type="entry name" value="HTH_trans_reg/aminotransferase"/>
</dbReference>
<dbReference type="GO" id="GO:0003677">
    <property type="term" value="F:DNA binding"/>
    <property type="evidence" value="ECO:0007669"/>
    <property type="project" value="UniProtKB-KW"/>
</dbReference>
<keyword evidence="4" id="KW-0663">Pyridoxal phosphate</keyword>
<dbReference type="Proteomes" id="UP000197781">
    <property type="component" value="Chromosome"/>
</dbReference>